<keyword evidence="1" id="KW-0732">Signal</keyword>
<proteinExistence type="predicted"/>
<dbReference type="Pfam" id="PF16403">
    <property type="entry name" value="Bact_surface_Ig-like"/>
    <property type="match status" value="1"/>
</dbReference>
<dbReference type="EMBL" id="SLUP01000007">
    <property type="protein sequence ID" value="TCL64323.1"/>
    <property type="molecule type" value="Genomic_DNA"/>
</dbReference>
<sequence length="217" mass="23175">MKKTFKYISRLSLMLIVFLMVSCTEENPIRSEITFYPDFEISGDQYMAIELGTTFTDPGVTASSGGAVLPLTTTGFVDTSKIGVYKLTYAATNADGFDGTTFRFVAVVDDLAAVRANDLSGSYTRNTNAAHKMNVTKIADGFYNADDVLPPNGVNVVMVQVSANQVIIPNQSSGFGPVFADPAINAASGGDFVNGVSISLRTSIGSFGIFNRVFLKN</sequence>
<accession>A0A4R1REI9</accession>
<organism evidence="3 4">
    <name type="scientific">Mariniflexile fucanivorans</name>
    <dbReference type="NCBI Taxonomy" id="264023"/>
    <lineage>
        <taxon>Bacteria</taxon>
        <taxon>Pseudomonadati</taxon>
        <taxon>Bacteroidota</taxon>
        <taxon>Flavobacteriia</taxon>
        <taxon>Flavobacteriales</taxon>
        <taxon>Flavobacteriaceae</taxon>
        <taxon>Mariniflexile</taxon>
    </lineage>
</organism>
<keyword evidence="4" id="KW-1185">Reference proteome</keyword>
<dbReference type="AlphaFoldDB" id="A0A4R1REI9"/>
<protein>
    <submittedName>
        <fullName evidence="3">Uncharacterized protein DUF5011</fullName>
    </submittedName>
</protein>
<dbReference type="InterPro" id="IPR013783">
    <property type="entry name" value="Ig-like_fold"/>
</dbReference>
<dbReference type="InterPro" id="IPR032179">
    <property type="entry name" value="Cry22Aa_Ig-like"/>
</dbReference>
<evidence type="ECO:0000259" key="2">
    <source>
        <dbReference type="Pfam" id="PF16403"/>
    </source>
</evidence>
<evidence type="ECO:0000313" key="4">
    <source>
        <dbReference type="Proteomes" id="UP000295455"/>
    </source>
</evidence>
<dbReference type="Proteomes" id="UP000295455">
    <property type="component" value="Unassembled WGS sequence"/>
</dbReference>
<feature type="signal peptide" evidence="1">
    <location>
        <begin position="1"/>
        <end position="24"/>
    </location>
</feature>
<reference evidence="3 4" key="1">
    <citation type="submission" date="2019-03" db="EMBL/GenBank/DDBJ databases">
        <title>Genomic Encyclopedia of Type Strains, Phase IV (KMG-IV): sequencing the most valuable type-strain genomes for metagenomic binning, comparative biology and taxonomic classification.</title>
        <authorList>
            <person name="Goeker M."/>
        </authorList>
    </citation>
    <scope>NUCLEOTIDE SEQUENCE [LARGE SCALE GENOMIC DNA]</scope>
    <source>
        <strain evidence="3 4">DSM 18792</strain>
    </source>
</reference>
<dbReference type="Gene3D" id="2.60.40.10">
    <property type="entry name" value="Immunoglobulins"/>
    <property type="match status" value="1"/>
</dbReference>
<dbReference type="PROSITE" id="PS51257">
    <property type="entry name" value="PROKAR_LIPOPROTEIN"/>
    <property type="match status" value="1"/>
</dbReference>
<feature type="domain" description="Pesticidal crystal protein Cry22Aa Ig-like" evidence="2">
    <location>
        <begin position="39"/>
        <end position="107"/>
    </location>
</feature>
<dbReference type="RefSeq" id="WP_132218409.1">
    <property type="nucleotide sequence ID" value="NZ_OX156936.1"/>
</dbReference>
<evidence type="ECO:0000313" key="3">
    <source>
        <dbReference type="EMBL" id="TCL64323.1"/>
    </source>
</evidence>
<name>A0A4R1REI9_9FLAO</name>
<evidence type="ECO:0000256" key="1">
    <source>
        <dbReference type="SAM" id="SignalP"/>
    </source>
</evidence>
<comment type="caution">
    <text evidence="3">The sequence shown here is derived from an EMBL/GenBank/DDBJ whole genome shotgun (WGS) entry which is preliminary data.</text>
</comment>
<dbReference type="OrthoDB" id="1423116at2"/>
<feature type="chain" id="PRO_5020740202" evidence="1">
    <location>
        <begin position="25"/>
        <end position="217"/>
    </location>
</feature>
<gene>
    <name evidence="3" type="ORF">EV196_10729</name>
</gene>